<organism evidence="3">
    <name type="scientific">Spongospora subterranea</name>
    <dbReference type="NCBI Taxonomy" id="70186"/>
    <lineage>
        <taxon>Eukaryota</taxon>
        <taxon>Sar</taxon>
        <taxon>Rhizaria</taxon>
        <taxon>Endomyxa</taxon>
        <taxon>Phytomyxea</taxon>
        <taxon>Plasmodiophorida</taxon>
        <taxon>Plasmodiophoridae</taxon>
        <taxon>Spongospora</taxon>
    </lineage>
</organism>
<keyword evidence="2" id="KW-0812">Transmembrane</keyword>
<dbReference type="AlphaFoldDB" id="A0A0H5RLI1"/>
<evidence type="ECO:0000313" key="3">
    <source>
        <dbReference type="EMBL" id="CRZ09589.1"/>
    </source>
</evidence>
<keyword evidence="2" id="KW-1133">Transmembrane helix</keyword>
<dbReference type="EMBL" id="HACM01009147">
    <property type="protein sequence ID" value="CRZ09589.1"/>
    <property type="molecule type" value="Transcribed_RNA"/>
</dbReference>
<evidence type="ECO:0000256" key="2">
    <source>
        <dbReference type="SAM" id="Phobius"/>
    </source>
</evidence>
<accession>A0A0H5RLI1</accession>
<keyword evidence="1" id="KW-0175">Coiled coil</keyword>
<name>A0A0H5RLI1_9EUKA</name>
<sequence length="250" mass="27931">MLLLAAVIETTAFACAVAIAVGFLIATASKVHRRAVTARSSASAEQVMADGASQTLEVPSILAERSRIVAVILQKLESLPALNNELKLAGLIRQAVLSVDISFNDEWQSVENGTMPGRQEMMDYVVKQSIKEIDCLNQEVSRLLGEVDDADKLRHENKQLRRDCHSLQNDLAELKKHLSQPINNSEEEIRNLEYQLLYGNTEKDKIIASLQAELAEKEAILNKRLQGKISEQEDSINKWLFDDCDQEFAL</sequence>
<feature type="transmembrane region" description="Helical" evidence="2">
    <location>
        <begin position="6"/>
        <end position="26"/>
    </location>
</feature>
<proteinExistence type="predicted"/>
<feature type="coiled-coil region" evidence="1">
    <location>
        <begin position="126"/>
        <end position="177"/>
    </location>
</feature>
<reference evidence="3" key="1">
    <citation type="submission" date="2015-04" db="EMBL/GenBank/DDBJ databases">
        <title>The genome sequence of the plant pathogenic Rhizarian Plasmodiophora brassicae reveals insights in its biotrophic life cycle and the origin of chitin synthesis.</title>
        <authorList>
            <person name="Schwelm A."/>
            <person name="Fogelqvist J."/>
            <person name="Knaust A."/>
            <person name="Julke S."/>
            <person name="Lilja T."/>
            <person name="Dhandapani V."/>
            <person name="Bonilla-Rosso G."/>
            <person name="Karlsson M."/>
            <person name="Shevchenko A."/>
            <person name="Choi S.R."/>
            <person name="Kim H.G."/>
            <person name="Park J.Y."/>
            <person name="Lim Y.P."/>
            <person name="Ludwig-Muller J."/>
            <person name="Dixelius C."/>
        </authorList>
    </citation>
    <scope>NUCLEOTIDE SEQUENCE</scope>
    <source>
        <tissue evidence="3">Potato root galls</tissue>
    </source>
</reference>
<protein>
    <submittedName>
        <fullName evidence="3">Uncharacterized protein</fullName>
    </submittedName>
</protein>
<evidence type="ECO:0000256" key="1">
    <source>
        <dbReference type="SAM" id="Coils"/>
    </source>
</evidence>
<keyword evidence="2" id="KW-0472">Membrane</keyword>